<evidence type="ECO:0000313" key="12">
    <source>
        <dbReference type="EMBL" id="MCS3865533.1"/>
    </source>
</evidence>
<dbReference type="SUPFAM" id="SSF52374">
    <property type="entry name" value="Nucleotidylyl transferase"/>
    <property type="match status" value="1"/>
</dbReference>
<dbReference type="EC" id="6.1.1.1" evidence="10"/>
<comment type="caution">
    <text evidence="12">The sequence shown here is derived from an EMBL/GenBank/DDBJ whole genome shotgun (WGS) entry which is preliminary data.</text>
</comment>
<dbReference type="RefSeq" id="WP_259083693.1">
    <property type="nucleotide sequence ID" value="NZ_JANTYZ010000005.1"/>
</dbReference>
<evidence type="ECO:0000256" key="5">
    <source>
        <dbReference type="ARBA" id="ARBA00022840"/>
    </source>
</evidence>
<comment type="subcellular location">
    <subcellularLocation>
        <location evidence="10">Cytoplasm</location>
    </subcellularLocation>
</comment>
<evidence type="ECO:0000256" key="6">
    <source>
        <dbReference type="ARBA" id="ARBA00022884"/>
    </source>
</evidence>
<feature type="binding site" evidence="10">
    <location>
        <position position="235"/>
    </location>
    <ligand>
        <name>ATP</name>
        <dbReference type="ChEBI" id="CHEBI:30616"/>
    </ligand>
</feature>
<protein>
    <recommendedName>
        <fullName evidence="10">Tyrosine--tRNA ligase</fullName>
        <ecNumber evidence="10">6.1.1.1</ecNumber>
    </recommendedName>
    <alternativeName>
        <fullName evidence="10">Tyrosyl-tRNA synthetase</fullName>
        <shortName evidence="10">TyrRS</shortName>
    </alternativeName>
</protein>
<dbReference type="CDD" id="cd00165">
    <property type="entry name" value="S4"/>
    <property type="match status" value="1"/>
</dbReference>
<keyword evidence="6 11" id="KW-0694">RNA-binding</keyword>
<keyword evidence="7 10" id="KW-0648">Protein biosynthesis</keyword>
<dbReference type="HAMAP" id="MF_02007">
    <property type="entry name" value="Tyr_tRNA_synth_type2"/>
    <property type="match status" value="1"/>
</dbReference>
<dbReference type="InterPro" id="IPR014729">
    <property type="entry name" value="Rossmann-like_a/b/a_fold"/>
</dbReference>
<dbReference type="Pfam" id="PF00579">
    <property type="entry name" value="tRNA-synt_1b"/>
    <property type="match status" value="1"/>
</dbReference>
<evidence type="ECO:0000256" key="3">
    <source>
        <dbReference type="ARBA" id="ARBA00022598"/>
    </source>
</evidence>
<comment type="similarity">
    <text evidence="10">Belongs to the class-I aminoacyl-tRNA synthetase family. TyrS type 2 subfamily.</text>
</comment>
<dbReference type="GO" id="GO:0003723">
    <property type="term" value="F:RNA binding"/>
    <property type="evidence" value="ECO:0007669"/>
    <property type="project" value="UniProtKB-KW"/>
</dbReference>
<evidence type="ECO:0000256" key="4">
    <source>
        <dbReference type="ARBA" id="ARBA00022741"/>
    </source>
</evidence>
<dbReference type="CDD" id="cd00805">
    <property type="entry name" value="TyrRS_core"/>
    <property type="match status" value="1"/>
</dbReference>
<dbReference type="InterPro" id="IPR024108">
    <property type="entry name" value="Tyr-tRNA-ligase_bac_2"/>
</dbReference>
<keyword evidence="2 10" id="KW-0963">Cytoplasm</keyword>
<dbReference type="SUPFAM" id="SSF55174">
    <property type="entry name" value="Alpha-L RNA-binding motif"/>
    <property type="match status" value="1"/>
</dbReference>
<comment type="catalytic activity">
    <reaction evidence="9 10">
        <text>tRNA(Tyr) + L-tyrosine + ATP = L-tyrosyl-tRNA(Tyr) + AMP + diphosphate + H(+)</text>
        <dbReference type="Rhea" id="RHEA:10220"/>
        <dbReference type="Rhea" id="RHEA-COMP:9706"/>
        <dbReference type="Rhea" id="RHEA-COMP:9707"/>
        <dbReference type="ChEBI" id="CHEBI:15378"/>
        <dbReference type="ChEBI" id="CHEBI:30616"/>
        <dbReference type="ChEBI" id="CHEBI:33019"/>
        <dbReference type="ChEBI" id="CHEBI:58315"/>
        <dbReference type="ChEBI" id="CHEBI:78442"/>
        <dbReference type="ChEBI" id="CHEBI:78536"/>
        <dbReference type="ChEBI" id="CHEBI:456215"/>
        <dbReference type="EC" id="6.1.1.1"/>
    </reaction>
</comment>
<dbReference type="NCBIfam" id="TIGR00234">
    <property type="entry name" value="tyrS"/>
    <property type="match status" value="1"/>
</dbReference>
<dbReference type="Proteomes" id="UP001155034">
    <property type="component" value="Unassembled WGS sequence"/>
</dbReference>
<evidence type="ECO:0000256" key="9">
    <source>
        <dbReference type="ARBA" id="ARBA00048248"/>
    </source>
</evidence>
<keyword evidence="3 10" id="KW-0436">Ligase</keyword>
<dbReference type="PANTHER" id="PTHR11766">
    <property type="entry name" value="TYROSYL-TRNA SYNTHETASE"/>
    <property type="match status" value="1"/>
</dbReference>
<evidence type="ECO:0000256" key="8">
    <source>
        <dbReference type="ARBA" id="ARBA00023146"/>
    </source>
</evidence>
<dbReference type="InterPro" id="IPR002307">
    <property type="entry name" value="Tyr-tRNA-ligase"/>
</dbReference>
<comment type="function">
    <text evidence="10">Catalyzes the attachment of tyrosine to tRNA(Tyr) in a two-step reaction: tyrosine is first activated by ATP to form Tyr-AMP and then transferred to the acceptor end of tRNA(Tyr).</text>
</comment>
<dbReference type="EMBL" id="JANTYZ010000005">
    <property type="protein sequence ID" value="MCS3865533.1"/>
    <property type="molecule type" value="Genomic_DNA"/>
</dbReference>
<evidence type="ECO:0000256" key="11">
    <source>
        <dbReference type="PROSITE-ProRule" id="PRU00182"/>
    </source>
</evidence>
<dbReference type="GO" id="GO:0006437">
    <property type="term" value="P:tyrosyl-tRNA aminoacylation"/>
    <property type="evidence" value="ECO:0007669"/>
    <property type="project" value="UniProtKB-UniRule"/>
</dbReference>
<dbReference type="PROSITE" id="PS50889">
    <property type="entry name" value="S4"/>
    <property type="match status" value="1"/>
</dbReference>
<dbReference type="InterPro" id="IPR002305">
    <property type="entry name" value="aa-tRNA-synth_Ic"/>
</dbReference>
<keyword evidence="8 10" id="KW-0030">Aminoacyl-tRNA synthetase</keyword>
<feature type="short sequence motif" description="'KMSKS' region" evidence="10">
    <location>
        <begin position="232"/>
        <end position="236"/>
    </location>
</feature>
<evidence type="ECO:0000256" key="10">
    <source>
        <dbReference type="HAMAP-Rule" id="MF_02007"/>
    </source>
</evidence>
<keyword evidence="5 10" id="KW-0067">ATP-binding</keyword>
<comment type="subunit">
    <text evidence="1 10">Homodimer.</text>
</comment>
<organism evidence="12 13">
    <name type="scientific">Salinibacter ruber</name>
    <dbReference type="NCBI Taxonomy" id="146919"/>
    <lineage>
        <taxon>Bacteria</taxon>
        <taxon>Pseudomonadati</taxon>
        <taxon>Rhodothermota</taxon>
        <taxon>Rhodothermia</taxon>
        <taxon>Rhodothermales</taxon>
        <taxon>Salinibacteraceae</taxon>
        <taxon>Salinibacter</taxon>
    </lineage>
</organism>
<gene>
    <name evidence="10" type="primary">tyrS</name>
    <name evidence="12" type="ORF">GGP82_002091</name>
</gene>
<dbReference type="InterPro" id="IPR024088">
    <property type="entry name" value="Tyr-tRNA-ligase_bac-type"/>
</dbReference>
<accession>A0A9X2R9N1</accession>
<dbReference type="FunFam" id="3.40.50.620:FF:000061">
    <property type="entry name" value="Tyrosine--tRNA ligase"/>
    <property type="match status" value="1"/>
</dbReference>
<proteinExistence type="inferred from homology"/>
<evidence type="ECO:0000256" key="2">
    <source>
        <dbReference type="ARBA" id="ARBA00022490"/>
    </source>
</evidence>
<sequence length="412" mass="46483">MAFPPVDEQMTVLRRGAEEIVPEDELAEKLRTSRETDTPLTVKLGCDPSRPDLHLGHTVVLRKLRQFQDFGHRAVLIVGDFTGMIGDPSGRSKTRPQLTLEETREHGQSYYEQATRVLDPNKTEIRYNSEWLDEMRFSDVIELAAQQTVAQMLKRDDFNERYEAGQPISLHEFLYPLAQARDSVHIEADVELGGTDQRFNLLLARRLQEANDQAAQVCMMLPLLEGTDGSDKMSKSLDNAIGIAEAPEDMYGKTMSVPDDLIYRYVELVTDIPTEQLPKVKQFAESNPRAAKAQLARRIVEMYHGEEAADRAEEHFEQTVVEGGVPDDLPEYMPTPEDGAEVGLLNLMRHADLTDSNSEGRRMIEQGAVTIDEEKVTDTGRYIDVAEEAPFVLQVGKRRFARIRPPENGTDV</sequence>
<evidence type="ECO:0000313" key="13">
    <source>
        <dbReference type="Proteomes" id="UP001155034"/>
    </source>
</evidence>
<feature type="short sequence motif" description="'HIGH' region" evidence="10">
    <location>
        <begin position="48"/>
        <end position="57"/>
    </location>
</feature>
<dbReference type="GO" id="GO:0005829">
    <property type="term" value="C:cytosol"/>
    <property type="evidence" value="ECO:0007669"/>
    <property type="project" value="TreeGrafter"/>
</dbReference>
<reference evidence="12" key="1">
    <citation type="submission" date="2022-08" db="EMBL/GenBank/DDBJ databases">
        <title>Genomic Encyclopedia of Type Strains, Phase V (KMG-V): Genome sequencing to study the core and pangenomes of soil and plant-associated prokaryotes.</title>
        <authorList>
            <person name="Whitman W."/>
        </authorList>
    </citation>
    <scope>NUCLEOTIDE SEQUENCE</scope>
    <source>
        <strain evidence="12">SP2016B</strain>
    </source>
</reference>
<evidence type="ECO:0000256" key="1">
    <source>
        <dbReference type="ARBA" id="ARBA00011738"/>
    </source>
</evidence>
<dbReference type="PANTHER" id="PTHR11766:SF1">
    <property type="entry name" value="TYROSINE--TRNA LIGASE"/>
    <property type="match status" value="1"/>
</dbReference>
<dbReference type="PRINTS" id="PR01040">
    <property type="entry name" value="TRNASYNTHTYR"/>
</dbReference>
<dbReference type="GO" id="GO:0004831">
    <property type="term" value="F:tyrosine-tRNA ligase activity"/>
    <property type="evidence" value="ECO:0007669"/>
    <property type="project" value="UniProtKB-UniRule"/>
</dbReference>
<evidence type="ECO:0000256" key="7">
    <source>
        <dbReference type="ARBA" id="ARBA00022917"/>
    </source>
</evidence>
<dbReference type="InterPro" id="IPR036986">
    <property type="entry name" value="S4_RNA-bd_sf"/>
</dbReference>
<dbReference type="Gene3D" id="1.10.240.10">
    <property type="entry name" value="Tyrosyl-Transfer RNA Synthetase"/>
    <property type="match status" value="1"/>
</dbReference>
<dbReference type="AlphaFoldDB" id="A0A9X2R9N1"/>
<keyword evidence="4 10" id="KW-0547">Nucleotide-binding</keyword>
<dbReference type="Gene3D" id="3.10.290.10">
    <property type="entry name" value="RNA-binding S4 domain"/>
    <property type="match status" value="1"/>
</dbReference>
<dbReference type="GO" id="GO:0005524">
    <property type="term" value="F:ATP binding"/>
    <property type="evidence" value="ECO:0007669"/>
    <property type="project" value="UniProtKB-UniRule"/>
</dbReference>
<dbReference type="Gene3D" id="3.40.50.620">
    <property type="entry name" value="HUPs"/>
    <property type="match status" value="1"/>
</dbReference>
<name>A0A9X2R9N1_9BACT</name>